<comment type="caution">
    <text evidence="7">The sequence shown here is derived from an EMBL/GenBank/DDBJ whole genome shotgun (WGS) entry which is preliminary data.</text>
</comment>
<evidence type="ECO:0008006" key="8">
    <source>
        <dbReference type="Google" id="ProtNLM"/>
    </source>
</evidence>
<dbReference type="Gene3D" id="1.20.1600.10">
    <property type="entry name" value="Outer membrane efflux proteins (OEP)"/>
    <property type="match status" value="1"/>
</dbReference>
<keyword evidence="3" id="KW-1134">Transmembrane beta strand</keyword>
<dbReference type="Pfam" id="PF02321">
    <property type="entry name" value="OEP"/>
    <property type="match status" value="2"/>
</dbReference>
<protein>
    <recommendedName>
        <fullName evidence="8">Outer membrane protein TolC</fullName>
    </recommendedName>
</protein>
<dbReference type="GO" id="GO:1990281">
    <property type="term" value="C:efflux pump complex"/>
    <property type="evidence" value="ECO:0007669"/>
    <property type="project" value="TreeGrafter"/>
</dbReference>
<dbReference type="GO" id="GO:0015288">
    <property type="term" value="F:porin activity"/>
    <property type="evidence" value="ECO:0007669"/>
    <property type="project" value="TreeGrafter"/>
</dbReference>
<evidence type="ECO:0000256" key="3">
    <source>
        <dbReference type="ARBA" id="ARBA00022452"/>
    </source>
</evidence>
<dbReference type="InterPro" id="IPR051906">
    <property type="entry name" value="TolC-like"/>
</dbReference>
<dbReference type="AlphaFoldDB" id="A0A644Y8B8"/>
<keyword evidence="6" id="KW-0998">Cell outer membrane</keyword>
<dbReference type="GO" id="GO:0009279">
    <property type="term" value="C:cell outer membrane"/>
    <property type="evidence" value="ECO:0007669"/>
    <property type="project" value="UniProtKB-SubCell"/>
</dbReference>
<comment type="subcellular location">
    <subcellularLocation>
        <location evidence="1">Cell outer membrane</location>
    </subcellularLocation>
</comment>
<evidence type="ECO:0000256" key="5">
    <source>
        <dbReference type="ARBA" id="ARBA00023136"/>
    </source>
</evidence>
<proteinExistence type="predicted"/>
<organism evidence="7">
    <name type="scientific">bioreactor metagenome</name>
    <dbReference type="NCBI Taxonomy" id="1076179"/>
    <lineage>
        <taxon>unclassified sequences</taxon>
        <taxon>metagenomes</taxon>
        <taxon>ecological metagenomes</taxon>
    </lineage>
</organism>
<dbReference type="InterPro" id="IPR003423">
    <property type="entry name" value="OMP_efflux"/>
</dbReference>
<evidence type="ECO:0000313" key="7">
    <source>
        <dbReference type="EMBL" id="MPM24559.1"/>
    </source>
</evidence>
<evidence type="ECO:0000256" key="4">
    <source>
        <dbReference type="ARBA" id="ARBA00022692"/>
    </source>
</evidence>
<name>A0A644Y8B8_9ZZZZ</name>
<evidence type="ECO:0000256" key="6">
    <source>
        <dbReference type="ARBA" id="ARBA00023237"/>
    </source>
</evidence>
<dbReference type="EMBL" id="VSSQ01004290">
    <property type="protein sequence ID" value="MPM24559.1"/>
    <property type="molecule type" value="Genomic_DNA"/>
</dbReference>
<keyword evidence="4" id="KW-0812">Transmembrane</keyword>
<dbReference type="PANTHER" id="PTHR30026:SF20">
    <property type="entry name" value="OUTER MEMBRANE PROTEIN TOLC"/>
    <property type="match status" value="1"/>
</dbReference>
<reference evidence="7" key="1">
    <citation type="submission" date="2019-08" db="EMBL/GenBank/DDBJ databases">
        <authorList>
            <person name="Kucharzyk K."/>
            <person name="Murdoch R.W."/>
            <person name="Higgins S."/>
            <person name="Loffler F."/>
        </authorList>
    </citation>
    <scope>NUCLEOTIDE SEQUENCE</scope>
</reference>
<evidence type="ECO:0000256" key="2">
    <source>
        <dbReference type="ARBA" id="ARBA00022448"/>
    </source>
</evidence>
<evidence type="ECO:0000256" key="1">
    <source>
        <dbReference type="ARBA" id="ARBA00004442"/>
    </source>
</evidence>
<dbReference type="GO" id="GO:0015562">
    <property type="term" value="F:efflux transmembrane transporter activity"/>
    <property type="evidence" value="ECO:0007669"/>
    <property type="project" value="InterPro"/>
</dbReference>
<sequence>MKNRYKLPLLFFLFFPLFSFSQKSWTLEQCIRYAWENNLQLKQQELAVEQSENQYNQARLNFVPSVSASLSHSMNWGRSVNVQDLEIIENKLSQSTSASARAAVNLFEGFTKTNDLKSKSVQMEISRSEVEKLRNDISVEIARSYLQILLSGEILEASLQSLESTTIQAERTKKLVDAGSLAYSSQLEIEAQIAAEKVQVVNAQNQLRSAMLSLEQLLDLPENADFGIEKVEIDFLIKDHHNISVDELFQSSLSLPQMRIAELNLKNSELQLAIAKGRLYPSISFSAGYGSYYSDSRDQSFFDQFNENRNPSLGIGLSIPIFNNYMVRTNVKNAQLGVTNSKLDQKYRQQLLYKEIQQAGNDALPYFERYKASGQNVKAMEESFRYVQQKFDVGVLNATDYSVAKSNLFRARSEYYQAKYQYVFQLKILDFYKGIPISL</sequence>
<gene>
    <name evidence="7" type="ORF">SDC9_71042</name>
</gene>
<accession>A0A644Y8B8</accession>
<dbReference type="PANTHER" id="PTHR30026">
    <property type="entry name" value="OUTER MEMBRANE PROTEIN TOLC"/>
    <property type="match status" value="1"/>
</dbReference>
<dbReference type="SUPFAM" id="SSF56954">
    <property type="entry name" value="Outer membrane efflux proteins (OEP)"/>
    <property type="match status" value="1"/>
</dbReference>
<keyword evidence="5" id="KW-0472">Membrane</keyword>
<keyword evidence="2" id="KW-0813">Transport</keyword>